<dbReference type="EMBL" id="CP001032">
    <property type="protein sequence ID" value="ACB76336.1"/>
    <property type="molecule type" value="Genomic_DNA"/>
</dbReference>
<reference evidence="2 3" key="1">
    <citation type="journal article" date="2011" name="J. Bacteriol.">
        <title>Genome sequence of the verrucomicrobium Opitutus terrae PB90-1, an abundant inhabitant of rice paddy soil ecosystems.</title>
        <authorList>
            <person name="van Passel M.W."/>
            <person name="Kant R."/>
            <person name="Palva A."/>
            <person name="Copeland A."/>
            <person name="Lucas S."/>
            <person name="Lapidus A."/>
            <person name="Glavina del Rio T."/>
            <person name="Pitluck S."/>
            <person name="Goltsman E."/>
            <person name="Clum A."/>
            <person name="Sun H."/>
            <person name="Schmutz J."/>
            <person name="Larimer F.W."/>
            <person name="Land M.L."/>
            <person name="Hauser L."/>
            <person name="Kyrpides N."/>
            <person name="Mikhailova N."/>
            <person name="Richardson P.P."/>
            <person name="Janssen P.H."/>
            <person name="de Vos W.M."/>
            <person name="Smidt H."/>
        </authorList>
    </citation>
    <scope>NUCLEOTIDE SEQUENCE [LARGE SCALE GENOMIC DNA]</scope>
    <source>
        <strain evidence="3">DSM 11246 / JCM 15787 / PB90-1</strain>
    </source>
</reference>
<dbReference type="KEGG" id="ote:Oter_3056"/>
<sequence>MKIPDAPFSWKLLVGLSVGALAIWALYLVIAKAAFCTWQEAGVFGDTFGALSSLFSILAFAGVLFSLFQDRKERSKSARIEAYDALLRSIETQLSAAERSGADALAVGDLLAKQRLYSEELETLLTGKRAEPLLSDDALADAFARVPWFSRDDVFSNARGIRERLQRWTIVSPEDVDALVDRTDIRDAIAELYVKELKRDPKKPFDPDAFAVWGGMFFRQGLTPSVREHVRMALRKSSEWRTRNL</sequence>
<dbReference type="AlphaFoldDB" id="B1ZZ13"/>
<dbReference type="HOGENOM" id="CLU_1132717_0_0_0"/>
<dbReference type="Proteomes" id="UP000007013">
    <property type="component" value="Chromosome"/>
</dbReference>
<evidence type="ECO:0000313" key="3">
    <source>
        <dbReference type="Proteomes" id="UP000007013"/>
    </source>
</evidence>
<keyword evidence="1" id="KW-0472">Membrane</keyword>
<keyword evidence="3" id="KW-1185">Reference proteome</keyword>
<proteinExistence type="predicted"/>
<keyword evidence="1" id="KW-1133">Transmembrane helix</keyword>
<dbReference type="RefSeq" id="WP_012375865.1">
    <property type="nucleotide sequence ID" value="NC_010571.1"/>
</dbReference>
<organism evidence="2 3">
    <name type="scientific">Opitutus terrae (strain DSM 11246 / JCM 15787 / PB90-1)</name>
    <dbReference type="NCBI Taxonomy" id="452637"/>
    <lineage>
        <taxon>Bacteria</taxon>
        <taxon>Pseudomonadati</taxon>
        <taxon>Verrucomicrobiota</taxon>
        <taxon>Opitutia</taxon>
        <taxon>Opitutales</taxon>
        <taxon>Opitutaceae</taxon>
        <taxon>Opitutus</taxon>
    </lineage>
</organism>
<protein>
    <submittedName>
        <fullName evidence="2">Uncharacterized protein</fullName>
    </submittedName>
</protein>
<evidence type="ECO:0000313" key="2">
    <source>
        <dbReference type="EMBL" id="ACB76336.1"/>
    </source>
</evidence>
<name>B1ZZ13_OPITP</name>
<evidence type="ECO:0000256" key="1">
    <source>
        <dbReference type="SAM" id="Phobius"/>
    </source>
</evidence>
<gene>
    <name evidence="2" type="ordered locus">Oter_3056</name>
</gene>
<feature type="transmembrane region" description="Helical" evidence="1">
    <location>
        <begin position="12"/>
        <end position="35"/>
    </location>
</feature>
<feature type="transmembrane region" description="Helical" evidence="1">
    <location>
        <begin position="47"/>
        <end position="68"/>
    </location>
</feature>
<accession>B1ZZ13</accession>
<keyword evidence="1" id="KW-0812">Transmembrane</keyword>
<dbReference type="OrthoDB" id="6678638at2"/>
<dbReference type="STRING" id="452637.Oter_3056"/>